<protein>
    <submittedName>
        <fullName evidence="2">Uncharacterized protein</fullName>
    </submittedName>
</protein>
<feature type="region of interest" description="Disordered" evidence="1">
    <location>
        <begin position="1"/>
        <end position="248"/>
    </location>
</feature>
<dbReference type="GeneID" id="28978289"/>
<dbReference type="EMBL" id="KQ474085">
    <property type="protein sequence ID" value="KPV72730.1"/>
    <property type="molecule type" value="Genomic_DNA"/>
</dbReference>
<feature type="compositionally biased region" description="Low complexity" evidence="1">
    <location>
        <begin position="205"/>
        <end position="215"/>
    </location>
</feature>
<evidence type="ECO:0000313" key="2">
    <source>
        <dbReference type="EMBL" id="KPV72730.1"/>
    </source>
</evidence>
<name>A0A0P9GZA5_RHOGW</name>
<dbReference type="Proteomes" id="UP000053890">
    <property type="component" value="Unassembled WGS sequence"/>
</dbReference>
<gene>
    <name evidence="2" type="ORF">RHOBADRAFT_55426</name>
</gene>
<evidence type="ECO:0000313" key="3">
    <source>
        <dbReference type="Proteomes" id="UP000053890"/>
    </source>
</evidence>
<feature type="compositionally biased region" description="Basic and acidic residues" evidence="1">
    <location>
        <begin position="50"/>
        <end position="62"/>
    </location>
</feature>
<feature type="compositionally biased region" description="Low complexity" evidence="1">
    <location>
        <begin position="234"/>
        <end position="244"/>
    </location>
</feature>
<organism evidence="2 3">
    <name type="scientific">Rhodotorula graminis (strain WP1)</name>
    <dbReference type="NCBI Taxonomy" id="578459"/>
    <lineage>
        <taxon>Eukaryota</taxon>
        <taxon>Fungi</taxon>
        <taxon>Dikarya</taxon>
        <taxon>Basidiomycota</taxon>
        <taxon>Pucciniomycotina</taxon>
        <taxon>Microbotryomycetes</taxon>
        <taxon>Sporidiobolales</taxon>
        <taxon>Sporidiobolaceae</taxon>
        <taxon>Rhodotorula</taxon>
    </lineage>
</organism>
<accession>A0A0P9GZA5</accession>
<dbReference type="OrthoDB" id="2536533at2759"/>
<dbReference type="RefSeq" id="XP_018268779.1">
    <property type="nucleotide sequence ID" value="XM_018417841.1"/>
</dbReference>
<sequence length="282" mass="30120">MPNTLPPTGMDAYAAYPVHPSGHGKAGYSKGDDLPASVDSKPSSPLHSPSDVRSRSPHRAKDPFFQPESRSTSREPGRAEQLQKEAALRQVRAAQDASYEADLERAIRRSKRDAKSESRERSGSRSRGMSRIRAAIKDIVSDPFWHRASKEEGEHQDEAMRRIILDEVNAAKASTDAGSRDREARSKSRARSHARSPLATSQPASRSQSRVRSVVDALAGAGGANSPYDRKPAAAEPASSAPAPAKDEIEVAPAATGAPALAPAVPTVEPVAAVEKREAIAQ</sequence>
<feature type="compositionally biased region" description="Basic and acidic residues" evidence="1">
    <location>
        <begin position="135"/>
        <end position="165"/>
    </location>
</feature>
<feature type="compositionally biased region" description="Basic and acidic residues" evidence="1">
    <location>
        <begin position="71"/>
        <end position="87"/>
    </location>
</feature>
<proteinExistence type="predicted"/>
<feature type="compositionally biased region" description="Basic and acidic residues" evidence="1">
    <location>
        <begin position="102"/>
        <end position="123"/>
    </location>
</feature>
<keyword evidence="3" id="KW-1185">Reference proteome</keyword>
<evidence type="ECO:0000256" key="1">
    <source>
        <dbReference type="SAM" id="MobiDB-lite"/>
    </source>
</evidence>
<reference evidence="2 3" key="1">
    <citation type="journal article" date="2015" name="Front. Microbiol.">
        <title>Genome sequence of the plant growth promoting endophytic yeast Rhodotorula graminis WP1.</title>
        <authorList>
            <person name="Firrincieli A."/>
            <person name="Otillar R."/>
            <person name="Salamov A."/>
            <person name="Schmutz J."/>
            <person name="Khan Z."/>
            <person name="Redman R.S."/>
            <person name="Fleck N.D."/>
            <person name="Lindquist E."/>
            <person name="Grigoriev I.V."/>
            <person name="Doty S.L."/>
        </authorList>
    </citation>
    <scope>NUCLEOTIDE SEQUENCE [LARGE SCALE GENOMIC DNA]</scope>
    <source>
        <strain evidence="2 3">WP1</strain>
    </source>
</reference>
<dbReference type="OMA" id="WHRASKE"/>
<dbReference type="AlphaFoldDB" id="A0A0P9GZA5"/>